<keyword evidence="3" id="KW-1185">Reference proteome</keyword>
<accession>A0AAD4QMU5</accession>
<protein>
    <submittedName>
        <fullName evidence="2">Uncharacterized protein</fullName>
    </submittedName>
</protein>
<sequence>MENLIIYAALAKAALYPNPFLSWTNFFFGWPIDVGLASTRNDCTKASIVLEPSGMYLESFHPVAINRNRGFRNKLKAYSRTRRPPRYLLIDFGLSRRYDPDNGPPLDKPLRGGDKSAPEHRDRDTPCNPFPTDIYYIGNLVREQFAQVRLLCAPKGNLTNRLRNTMGSSSWIL</sequence>
<name>A0AAD4QMU5_9AGAM</name>
<dbReference type="Proteomes" id="UP001203297">
    <property type="component" value="Unassembled WGS sequence"/>
</dbReference>
<evidence type="ECO:0000256" key="1">
    <source>
        <dbReference type="SAM" id="MobiDB-lite"/>
    </source>
</evidence>
<proteinExistence type="predicted"/>
<dbReference type="AlphaFoldDB" id="A0AAD4QMU5"/>
<evidence type="ECO:0000313" key="2">
    <source>
        <dbReference type="EMBL" id="KAI0299141.1"/>
    </source>
</evidence>
<organism evidence="2 3">
    <name type="scientific">Multifurca ochricompacta</name>
    <dbReference type="NCBI Taxonomy" id="376703"/>
    <lineage>
        <taxon>Eukaryota</taxon>
        <taxon>Fungi</taxon>
        <taxon>Dikarya</taxon>
        <taxon>Basidiomycota</taxon>
        <taxon>Agaricomycotina</taxon>
        <taxon>Agaricomycetes</taxon>
        <taxon>Russulales</taxon>
        <taxon>Russulaceae</taxon>
        <taxon>Multifurca</taxon>
    </lineage>
</organism>
<dbReference type="EMBL" id="WTXG01000024">
    <property type="protein sequence ID" value="KAI0299141.1"/>
    <property type="molecule type" value="Genomic_DNA"/>
</dbReference>
<reference evidence="2" key="1">
    <citation type="journal article" date="2022" name="New Phytol.">
        <title>Evolutionary transition to the ectomycorrhizal habit in the genomes of a hyperdiverse lineage of mushroom-forming fungi.</title>
        <authorList>
            <person name="Looney B."/>
            <person name="Miyauchi S."/>
            <person name="Morin E."/>
            <person name="Drula E."/>
            <person name="Courty P.E."/>
            <person name="Kohler A."/>
            <person name="Kuo A."/>
            <person name="LaButti K."/>
            <person name="Pangilinan J."/>
            <person name="Lipzen A."/>
            <person name="Riley R."/>
            <person name="Andreopoulos W."/>
            <person name="He G."/>
            <person name="Johnson J."/>
            <person name="Nolan M."/>
            <person name="Tritt A."/>
            <person name="Barry K.W."/>
            <person name="Grigoriev I.V."/>
            <person name="Nagy L.G."/>
            <person name="Hibbett D."/>
            <person name="Henrissat B."/>
            <person name="Matheny P.B."/>
            <person name="Labbe J."/>
            <person name="Martin F.M."/>
        </authorList>
    </citation>
    <scope>NUCLEOTIDE SEQUENCE</scope>
    <source>
        <strain evidence="2">BPL690</strain>
    </source>
</reference>
<gene>
    <name evidence="2" type="ORF">B0F90DRAFT_1729481</name>
</gene>
<comment type="caution">
    <text evidence="2">The sequence shown here is derived from an EMBL/GenBank/DDBJ whole genome shotgun (WGS) entry which is preliminary data.</text>
</comment>
<evidence type="ECO:0000313" key="3">
    <source>
        <dbReference type="Proteomes" id="UP001203297"/>
    </source>
</evidence>
<feature type="region of interest" description="Disordered" evidence="1">
    <location>
        <begin position="99"/>
        <end position="127"/>
    </location>
</feature>
<feature type="compositionally biased region" description="Basic and acidic residues" evidence="1">
    <location>
        <begin position="108"/>
        <end position="125"/>
    </location>
</feature>